<feature type="transmembrane region" description="Helical" evidence="1">
    <location>
        <begin position="289"/>
        <end position="308"/>
    </location>
</feature>
<dbReference type="RefSeq" id="WP_204607583.1">
    <property type="nucleotide sequence ID" value="NZ_BAAAJX010000003.1"/>
</dbReference>
<sequence>MTNTRLEQDYDKALGWYPMRWRRTHGPAMLGTLLDVADGEGRTRPAQGELAELRWQGLRERVNAVVPGDVRVLAASIGTGTAAGFALVYLLAVSWVPWGPPPGTAWPDLPGFGPFRNVGVLFAAPVLLGALAALGRQRVLAHLAGVLAVLGVVVARTTVQATENWNGPGTTTLVTMTALIVVANIGAPRDRRALGIAFGVVTAGLALFVGLQLPTGHPFEATLLGDAGWWGTAVNPALLGVVGVLVLVAVVELVRGRHGVLAAALAVAWMPWAIAGTITLRYFAADDGASVLMAVGSTLMALTALVIARRAPRRSRRERA</sequence>
<keyword evidence="3" id="KW-1185">Reference proteome</keyword>
<feature type="transmembrane region" description="Helical" evidence="1">
    <location>
        <begin position="165"/>
        <end position="186"/>
    </location>
</feature>
<evidence type="ECO:0000313" key="3">
    <source>
        <dbReference type="Proteomes" id="UP001501742"/>
    </source>
</evidence>
<feature type="transmembrane region" description="Helical" evidence="1">
    <location>
        <begin position="261"/>
        <end position="283"/>
    </location>
</feature>
<evidence type="ECO:0000313" key="2">
    <source>
        <dbReference type="EMBL" id="GAA1492327.1"/>
    </source>
</evidence>
<keyword evidence="1" id="KW-0472">Membrane</keyword>
<dbReference type="Proteomes" id="UP001501742">
    <property type="component" value="Unassembled WGS sequence"/>
</dbReference>
<feature type="transmembrane region" description="Helical" evidence="1">
    <location>
        <begin position="139"/>
        <end position="159"/>
    </location>
</feature>
<feature type="transmembrane region" description="Helical" evidence="1">
    <location>
        <begin position="72"/>
        <end position="95"/>
    </location>
</feature>
<accession>A0ABP4K0Q1</accession>
<protein>
    <submittedName>
        <fullName evidence="2">Uncharacterized protein</fullName>
    </submittedName>
</protein>
<feature type="transmembrane region" description="Helical" evidence="1">
    <location>
        <begin position="193"/>
        <end position="213"/>
    </location>
</feature>
<evidence type="ECO:0000256" key="1">
    <source>
        <dbReference type="SAM" id="Phobius"/>
    </source>
</evidence>
<comment type="caution">
    <text evidence="2">The sequence shown here is derived from an EMBL/GenBank/DDBJ whole genome shotgun (WGS) entry which is preliminary data.</text>
</comment>
<gene>
    <name evidence="2" type="ORF">GCM10009627_06730</name>
</gene>
<keyword evidence="1" id="KW-1133">Transmembrane helix</keyword>
<feature type="transmembrane region" description="Helical" evidence="1">
    <location>
        <begin position="233"/>
        <end position="254"/>
    </location>
</feature>
<name>A0ABP4K0Q1_9MICO</name>
<proteinExistence type="predicted"/>
<organism evidence="2 3">
    <name type="scientific">Curtobacterium herbarum</name>
    <dbReference type="NCBI Taxonomy" id="150122"/>
    <lineage>
        <taxon>Bacteria</taxon>
        <taxon>Bacillati</taxon>
        <taxon>Actinomycetota</taxon>
        <taxon>Actinomycetes</taxon>
        <taxon>Micrococcales</taxon>
        <taxon>Microbacteriaceae</taxon>
        <taxon>Curtobacterium</taxon>
    </lineage>
</organism>
<keyword evidence="1" id="KW-0812">Transmembrane</keyword>
<feature type="transmembrane region" description="Helical" evidence="1">
    <location>
        <begin position="115"/>
        <end position="134"/>
    </location>
</feature>
<dbReference type="EMBL" id="BAAAJX010000003">
    <property type="protein sequence ID" value="GAA1492327.1"/>
    <property type="molecule type" value="Genomic_DNA"/>
</dbReference>
<reference evidence="3" key="1">
    <citation type="journal article" date="2019" name="Int. J. Syst. Evol. Microbiol.">
        <title>The Global Catalogue of Microorganisms (GCM) 10K type strain sequencing project: providing services to taxonomists for standard genome sequencing and annotation.</title>
        <authorList>
            <consortium name="The Broad Institute Genomics Platform"/>
            <consortium name="The Broad Institute Genome Sequencing Center for Infectious Disease"/>
            <person name="Wu L."/>
            <person name="Ma J."/>
        </authorList>
    </citation>
    <scope>NUCLEOTIDE SEQUENCE [LARGE SCALE GENOMIC DNA]</scope>
    <source>
        <strain evidence="3">JCM 12140</strain>
    </source>
</reference>